<sequence length="157" mass="17146">MLPAGSRPVCLQWTARRRRRSVRDPGSSMALARPVHSSRRYWYGTVAACVPMARLVTRPPWPTLPFAALHASLAGLLCRRTRRNPAQMSGMVLVGSIRPLCKKRPLAARPTWGGAAKLVHLFPLYTQPSPTGSVCPSSSISHAGSLPSRHLAFLSLM</sequence>
<gene>
    <name evidence="1" type="ORF">BS50DRAFT_26556</name>
</gene>
<evidence type="ECO:0000313" key="1">
    <source>
        <dbReference type="EMBL" id="PSN74899.1"/>
    </source>
</evidence>
<dbReference type="EMBL" id="KZ678128">
    <property type="protein sequence ID" value="PSN74899.1"/>
    <property type="molecule type" value="Genomic_DNA"/>
</dbReference>
<proteinExistence type="predicted"/>
<organism evidence="1 2">
    <name type="scientific">Corynespora cassiicola Philippines</name>
    <dbReference type="NCBI Taxonomy" id="1448308"/>
    <lineage>
        <taxon>Eukaryota</taxon>
        <taxon>Fungi</taxon>
        <taxon>Dikarya</taxon>
        <taxon>Ascomycota</taxon>
        <taxon>Pezizomycotina</taxon>
        <taxon>Dothideomycetes</taxon>
        <taxon>Pleosporomycetidae</taxon>
        <taxon>Pleosporales</taxon>
        <taxon>Corynesporascaceae</taxon>
        <taxon>Corynespora</taxon>
    </lineage>
</organism>
<protein>
    <submittedName>
        <fullName evidence="1">Uncharacterized protein</fullName>
    </submittedName>
</protein>
<keyword evidence="2" id="KW-1185">Reference proteome</keyword>
<dbReference type="Proteomes" id="UP000240883">
    <property type="component" value="Unassembled WGS sequence"/>
</dbReference>
<reference evidence="1 2" key="1">
    <citation type="journal article" date="2018" name="Front. Microbiol.">
        <title>Genome-Wide Analysis of Corynespora cassiicola Leaf Fall Disease Putative Effectors.</title>
        <authorList>
            <person name="Lopez D."/>
            <person name="Ribeiro S."/>
            <person name="Label P."/>
            <person name="Fumanal B."/>
            <person name="Venisse J.S."/>
            <person name="Kohler A."/>
            <person name="de Oliveira R.R."/>
            <person name="Labutti K."/>
            <person name="Lipzen A."/>
            <person name="Lail K."/>
            <person name="Bauer D."/>
            <person name="Ohm R.A."/>
            <person name="Barry K.W."/>
            <person name="Spatafora J."/>
            <person name="Grigoriev I.V."/>
            <person name="Martin F.M."/>
            <person name="Pujade-Renaud V."/>
        </authorList>
    </citation>
    <scope>NUCLEOTIDE SEQUENCE [LARGE SCALE GENOMIC DNA]</scope>
    <source>
        <strain evidence="1 2">Philippines</strain>
    </source>
</reference>
<dbReference type="AlphaFoldDB" id="A0A2T2PB57"/>
<accession>A0A2T2PB57</accession>
<name>A0A2T2PB57_CORCC</name>
<evidence type="ECO:0000313" key="2">
    <source>
        <dbReference type="Proteomes" id="UP000240883"/>
    </source>
</evidence>